<proteinExistence type="predicted"/>
<dbReference type="EMBL" id="ML143437">
    <property type="protein sequence ID" value="TBU27056.1"/>
    <property type="molecule type" value="Genomic_DNA"/>
</dbReference>
<reference evidence="2 3" key="1">
    <citation type="submission" date="2019-01" db="EMBL/GenBank/DDBJ databases">
        <title>Draft genome sequences of three monokaryotic isolates of the white-rot basidiomycete fungus Dichomitus squalens.</title>
        <authorList>
            <consortium name="DOE Joint Genome Institute"/>
            <person name="Lopez S.C."/>
            <person name="Andreopoulos B."/>
            <person name="Pangilinan J."/>
            <person name="Lipzen A."/>
            <person name="Riley R."/>
            <person name="Ahrendt S."/>
            <person name="Ng V."/>
            <person name="Barry K."/>
            <person name="Daum C."/>
            <person name="Grigoriev I.V."/>
            <person name="Hilden K.S."/>
            <person name="Makela M.R."/>
            <person name="de Vries R.P."/>
        </authorList>
    </citation>
    <scope>NUCLEOTIDE SEQUENCE [LARGE SCALE GENOMIC DNA]</scope>
    <source>
        <strain evidence="2 3">CBS 464.89</strain>
        <strain evidence="1">OM18370.1</strain>
    </source>
</reference>
<dbReference type="Proteomes" id="UP000292082">
    <property type="component" value="Unassembled WGS sequence"/>
</dbReference>
<dbReference type="EMBL" id="ML145149">
    <property type="protein sequence ID" value="TBU56581.1"/>
    <property type="molecule type" value="Genomic_DNA"/>
</dbReference>
<dbReference type="AlphaFoldDB" id="A0A4Q9NVM5"/>
<sequence>MSNVDGVIYDQGVLYVNMPGNVNEHGIPGVYRKTVIGLQDLNATLEDEEPP</sequence>
<dbReference type="Proteomes" id="UP000292957">
    <property type="component" value="Unassembled WGS sequence"/>
</dbReference>
<accession>A0A4Q9NVM5</accession>
<evidence type="ECO:0000313" key="3">
    <source>
        <dbReference type="Proteomes" id="UP000292082"/>
    </source>
</evidence>
<protein>
    <submittedName>
        <fullName evidence="2">Uncharacterized protein</fullName>
    </submittedName>
</protein>
<evidence type="ECO:0000313" key="1">
    <source>
        <dbReference type="EMBL" id="TBU27056.1"/>
    </source>
</evidence>
<gene>
    <name evidence="2" type="ORF">BD310DRAFT_978772</name>
    <name evidence="1" type="ORF">BD311DRAFT_808002</name>
</gene>
<evidence type="ECO:0000313" key="2">
    <source>
        <dbReference type="EMBL" id="TBU56581.1"/>
    </source>
</evidence>
<keyword evidence="3" id="KW-1185">Reference proteome</keyword>
<organism evidence="2 3">
    <name type="scientific">Dichomitus squalens</name>
    <dbReference type="NCBI Taxonomy" id="114155"/>
    <lineage>
        <taxon>Eukaryota</taxon>
        <taxon>Fungi</taxon>
        <taxon>Dikarya</taxon>
        <taxon>Basidiomycota</taxon>
        <taxon>Agaricomycotina</taxon>
        <taxon>Agaricomycetes</taxon>
        <taxon>Polyporales</taxon>
        <taxon>Polyporaceae</taxon>
        <taxon>Dichomitus</taxon>
    </lineage>
</organism>
<name>A0A4Q9NVM5_9APHY</name>